<sequence>MKDILYLGWNLLVINSFVKQLACVGQKTFSINEYRIDEKNGKVIENKTGKTFLLKDVIKKTDENITLCPQTIFSDCEAWLNISRHEYVILTNLTLYHNATNLMYPFGKYYVKKIMTLLVTLSTTQMSAH</sequence>
<reference evidence="1" key="1">
    <citation type="submission" date="2020-04" db="EMBL/GenBank/DDBJ databases">
        <authorList>
            <person name="Alioto T."/>
            <person name="Alioto T."/>
            <person name="Gomez Garrido J."/>
        </authorList>
    </citation>
    <scope>NUCLEOTIDE SEQUENCE</scope>
    <source>
        <strain evidence="1">A484AB</strain>
    </source>
</reference>
<accession>A0A6S7J7W8</accession>
<dbReference type="EMBL" id="CACRXK020015265">
    <property type="protein sequence ID" value="CAB4028126.1"/>
    <property type="molecule type" value="Genomic_DNA"/>
</dbReference>
<organism evidence="1 2">
    <name type="scientific">Paramuricea clavata</name>
    <name type="common">Red gorgonian</name>
    <name type="synonym">Violescent sea-whip</name>
    <dbReference type="NCBI Taxonomy" id="317549"/>
    <lineage>
        <taxon>Eukaryota</taxon>
        <taxon>Metazoa</taxon>
        <taxon>Cnidaria</taxon>
        <taxon>Anthozoa</taxon>
        <taxon>Octocorallia</taxon>
        <taxon>Malacalcyonacea</taxon>
        <taxon>Plexauridae</taxon>
        <taxon>Paramuricea</taxon>
    </lineage>
</organism>
<protein>
    <submittedName>
        <fullName evidence="1">Uncharacterized protein</fullName>
    </submittedName>
</protein>
<name>A0A6S7J7W8_PARCT</name>
<gene>
    <name evidence="1" type="ORF">PACLA_8A025144</name>
</gene>
<evidence type="ECO:0000313" key="2">
    <source>
        <dbReference type="Proteomes" id="UP001152795"/>
    </source>
</evidence>
<dbReference type="AlphaFoldDB" id="A0A6S7J7W8"/>
<dbReference type="OrthoDB" id="5959886at2759"/>
<evidence type="ECO:0000313" key="1">
    <source>
        <dbReference type="EMBL" id="CAB4028126.1"/>
    </source>
</evidence>
<keyword evidence="2" id="KW-1185">Reference proteome</keyword>
<dbReference type="Proteomes" id="UP001152795">
    <property type="component" value="Unassembled WGS sequence"/>
</dbReference>
<comment type="caution">
    <text evidence="1">The sequence shown here is derived from an EMBL/GenBank/DDBJ whole genome shotgun (WGS) entry which is preliminary data.</text>
</comment>
<proteinExistence type="predicted"/>